<keyword evidence="3" id="KW-0732">Signal</keyword>
<feature type="transmembrane region" description="Helical" evidence="2">
    <location>
        <begin position="187"/>
        <end position="208"/>
    </location>
</feature>
<name>A0A3L8SBD3_CHLGU</name>
<dbReference type="AlphaFoldDB" id="A0A3L8SBD3"/>
<accession>A0A3L8SBD3</accession>
<proteinExistence type="predicted"/>
<feature type="region of interest" description="Disordered" evidence="1">
    <location>
        <begin position="239"/>
        <end position="259"/>
    </location>
</feature>
<evidence type="ECO:0000256" key="1">
    <source>
        <dbReference type="SAM" id="MobiDB-lite"/>
    </source>
</evidence>
<keyword evidence="2" id="KW-0812">Transmembrane</keyword>
<dbReference type="EMBL" id="QUSF01000033">
    <property type="protein sequence ID" value="RLV99383.1"/>
    <property type="molecule type" value="Genomic_DNA"/>
</dbReference>
<dbReference type="Proteomes" id="UP000276834">
    <property type="component" value="Unassembled WGS sequence"/>
</dbReference>
<protein>
    <submittedName>
        <fullName evidence="4">Uncharacterized protein</fullName>
    </submittedName>
</protein>
<keyword evidence="2" id="KW-1133">Transmembrane helix</keyword>
<keyword evidence="5" id="KW-1185">Reference proteome</keyword>
<keyword evidence="2" id="KW-0472">Membrane</keyword>
<organism evidence="4 5">
    <name type="scientific">Chloebia gouldiae</name>
    <name type="common">Gouldian finch</name>
    <name type="synonym">Erythrura gouldiae</name>
    <dbReference type="NCBI Taxonomy" id="44316"/>
    <lineage>
        <taxon>Eukaryota</taxon>
        <taxon>Metazoa</taxon>
        <taxon>Chordata</taxon>
        <taxon>Craniata</taxon>
        <taxon>Vertebrata</taxon>
        <taxon>Euteleostomi</taxon>
        <taxon>Archelosauria</taxon>
        <taxon>Archosauria</taxon>
        <taxon>Dinosauria</taxon>
        <taxon>Saurischia</taxon>
        <taxon>Theropoda</taxon>
        <taxon>Coelurosauria</taxon>
        <taxon>Aves</taxon>
        <taxon>Neognathae</taxon>
        <taxon>Neoaves</taxon>
        <taxon>Telluraves</taxon>
        <taxon>Australaves</taxon>
        <taxon>Passeriformes</taxon>
        <taxon>Passeroidea</taxon>
        <taxon>Passeridae</taxon>
        <taxon>Chloebia</taxon>
    </lineage>
</organism>
<gene>
    <name evidence="4" type="ORF">DV515_00010007</name>
</gene>
<feature type="compositionally biased region" description="Polar residues" evidence="1">
    <location>
        <begin position="244"/>
        <end position="259"/>
    </location>
</feature>
<dbReference type="OrthoDB" id="9216205at2759"/>
<evidence type="ECO:0000256" key="2">
    <source>
        <dbReference type="SAM" id="Phobius"/>
    </source>
</evidence>
<evidence type="ECO:0000256" key="3">
    <source>
        <dbReference type="SAM" id="SignalP"/>
    </source>
</evidence>
<reference evidence="4 5" key="1">
    <citation type="journal article" date="2018" name="Proc. R. Soc. B">
        <title>A non-coding region near Follistatin controls head colour polymorphism in the Gouldian finch.</title>
        <authorList>
            <person name="Toomey M.B."/>
            <person name="Marques C.I."/>
            <person name="Andrade P."/>
            <person name="Araujo P.M."/>
            <person name="Sabatino S."/>
            <person name="Gazda M.A."/>
            <person name="Afonso S."/>
            <person name="Lopes R.J."/>
            <person name="Corbo J.C."/>
            <person name="Carneiro M."/>
        </authorList>
    </citation>
    <scope>NUCLEOTIDE SEQUENCE [LARGE SCALE GENOMIC DNA]</scope>
    <source>
        <strain evidence="4">Red01</strain>
        <tissue evidence="4">Muscle</tissue>
    </source>
</reference>
<comment type="caution">
    <text evidence="4">The sequence shown here is derived from an EMBL/GenBank/DDBJ whole genome shotgun (WGS) entry which is preliminary data.</text>
</comment>
<feature type="chain" id="PRO_5018197989" evidence="3">
    <location>
        <begin position="25"/>
        <end position="259"/>
    </location>
</feature>
<evidence type="ECO:0000313" key="4">
    <source>
        <dbReference type="EMBL" id="RLV99383.1"/>
    </source>
</evidence>
<evidence type="ECO:0000313" key="5">
    <source>
        <dbReference type="Proteomes" id="UP000276834"/>
    </source>
</evidence>
<sequence length="259" mass="28886">MDSPHLLHLGFLLLALAAPHPIIAMSSAGPANRTQGRITTVYYCKDYKYCTCKKDQNDLKAFTRIAEIQNKRNTISDVPVELVKNKSHITVCFEHADSSPEGMYGLYSDETGQPKIWCGNLNSGGNGEDTKEKNVCCEAEAVAWNHNSHLKCYIQKSLPKPTSLPIANPDEEMLGYPEFLISKSSSGILLAFLLVGVCTGWGTMFYFLRLRRRRAFEQDSILTEKSSHIHDITMSREKTPLPAASSSSLTMYSNQQNTD</sequence>
<feature type="signal peptide" evidence="3">
    <location>
        <begin position="1"/>
        <end position="24"/>
    </location>
</feature>